<comment type="caution">
    <text evidence="1">The sequence shown here is derived from an EMBL/GenBank/DDBJ whole genome shotgun (WGS) entry which is preliminary data.</text>
</comment>
<proteinExistence type="predicted"/>
<evidence type="ECO:0000313" key="2">
    <source>
        <dbReference type="Proteomes" id="UP000078046"/>
    </source>
</evidence>
<dbReference type="Proteomes" id="UP000078046">
    <property type="component" value="Unassembled WGS sequence"/>
</dbReference>
<dbReference type="OrthoDB" id="6617542at2759"/>
<protein>
    <submittedName>
        <fullName evidence="1">Uncharacterized protein</fullName>
    </submittedName>
</protein>
<reference evidence="1 2" key="1">
    <citation type="submission" date="2016-04" db="EMBL/GenBank/DDBJ databases">
        <title>The genome of Intoshia linei affirms orthonectids as highly simplified spiralians.</title>
        <authorList>
            <person name="Mikhailov K.V."/>
            <person name="Slusarev G.S."/>
            <person name="Nikitin M.A."/>
            <person name="Logacheva M.D."/>
            <person name="Penin A."/>
            <person name="Aleoshin V."/>
            <person name="Panchin Y.V."/>
        </authorList>
    </citation>
    <scope>NUCLEOTIDE SEQUENCE [LARGE SCALE GENOMIC DNA]</scope>
    <source>
        <strain evidence="1">Intl2013</strain>
        <tissue evidence="1">Whole animal</tissue>
    </source>
</reference>
<name>A0A177AP85_9BILA</name>
<dbReference type="AlphaFoldDB" id="A0A177AP85"/>
<keyword evidence="2" id="KW-1185">Reference proteome</keyword>
<gene>
    <name evidence="1" type="ORF">A3Q56_08467</name>
</gene>
<accession>A0A177AP85</accession>
<evidence type="ECO:0000313" key="1">
    <source>
        <dbReference type="EMBL" id="OAF63825.1"/>
    </source>
</evidence>
<dbReference type="EMBL" id="LWCA01002501">
    <property type="protein sequence ID" value="OAF63825.1"/>
    <property type="molecule type" value="Genomic_DNA"/>
</dbReference>
<sequence>MIGNFNSGWVDVNIEITSDINVLDVCQVNTDKGDLLENETENDTETLVTNRELKEALNVLRRGVQQRSIRFEKHYEYDRFIQELLHENIIQSKIDDYFLSK</sequence>
<organism evidence="1 2">
    <name type="scientific">Intoshia linei</name>
    <dbReference type="NCBI Taxonomy" id="1819745"/>
    <lineage>
        <taxon>Eukaryota</taxon>
        <taxon>Metazoa</taxon>
        <taxon>Spiralia</taxon>
        <taxon>Lophotrochozoa</taxon>
        <taxon>Mesozoa</taxon>
        <taxon>Orthonectida</taxon>
        <taxon>Rhopaluridae</taxon>
        <taxon>Intoshia</taxon>
    </lineage>
</organism>